<reference evidence="1 2" key="1">
    <citation type="submission" date="2016-11" db="EMBL/GenBank/DDBJ databases">
        <authorList>
            <person name="Jaros S."/>
            <person name="Januszkiewicz K."/>
            <person name="Wedrychowicz H."/>
        </authorList>
    </citation>
    <scope>NUCLEOTIDE SEQUENCE [LARGE SCALE GENOMIC DNA]</scope>
    <source>
        <strain evidence="1 2">DSM 15929</strain>
    </source>
</reference>
<evidence type="ECO:0000313" key="2">
    <source>
        <dbReference type="Proteomes" id="UP000184386"/>
    </source>
</evidence>
<proteinExistence type="predicted"/>
<dbReference type="AlphaFoldDB" id="A0A1M6S709"/>
<evidence type="ECO:0000313" key="1">
    <source>
        <dbReference type="EMBL" id="SHK40584.1"/>
    </source>
</evidence>
<sequence length="77" mass="8780">MIQEIKIIMENYLNNVKLCMLLTGTVVEEGIQISDRLTLPLELVQGNLKKGLTPGKQVRLLRNHGGQQYYLLEVVEE</sequence>
<protein>
    <submittedName>
        <fullName evidence="1">Uncharacterized protein</fullName>
    </submittedName>
</protein>
<dbReference type="STRING" id="1121322.SAMN02745136_02436"/>
<organism evidence="1 2">
    <name type="scientific">Anaerocolumna jejuensis DSM 15929</name>
    <dbReference type="NCBI Taxonomy" id="1121322"/>
    <lineage>
        <taxon>Bacteria</taxon>
        <taxon>Bacillati</taxon>
        <taxon>Bacillota</taxon>
        <taxon>Clostridia</taxon>
        <taxon>Lachnospirales</taxon>
        <taxon>Lachnospiraceae</taxon>
        <taxon>Anaerocolumna</taxon>
    </lineage>
</organism>
<dbReference type="RefSeq" id="WP_073276192.1">
    <property type="nucleotide sequence ID" value="NZ_FRAC01000011.1"/>
</dbReference>
<dbReference type="EMBL" id="FRAC01000011">
    <property type="protein sequence ID" value="SHK40584.1"/>
    <property type="molecule type" value="Genomic_DNA"/>
</dbReference>
<accession>A0A1M6S709</accession>
<name>A0A1M6S709_9FIRM</name>
<gene>
    <name evidence="1" type="ORF">SAMN02745136_02436</name>
</gene>
<dbReference type="OrthoDB" id="95576at2"/>
<keyword evidence="2" id="KW-1185">Reference proteome</keyword>
<dbReference type="Proteomes" id="UP000184386">
    <property type="component" value="Unassembled WGS sequence"/>
</dbReference>